<gene>
    <name evidence="2" type="ORF">MB27_21305</name>
</gene>
<dbReference type="InterPro" id="IPR017517">
    <property type="entry name" value="Maleyloyr_isom"/>
</dbReference>
<reference evidence="2 3" key="1">
    <citation type="submission" date="2014-10" db="EMBL/GenBank/DDBJ databases">
        <title>Draft genome sequence of Actinoplanes utahensis NRRL 12052.</title>
        <authorList>
            <person name="Velasco-Bucheli B."/>
            <person name="del Cerro C."/>
            <person name="Hormigo D."/>
            <person name="Garcia J.L."/>
            <person name="Acebal C."/>
            <person name="Arroyo M."/>
            <person name="de la Mata I."/>
        </authorList>
    </citation>
    <scope>NUCLEOTIDE SEQUENCE [LARGE SCALE GENOMIC DNA]</scope>
    <source>
        <strain evidence="2 3">NRRL 12052</strain>
    </source>
</reference>
<dbReference type="Gene3D" id="1.20.120.450">
    <property type="entry name" value="dinb family like domain"/>
    <property type="match status" value="1"/>
</dbReference>
<evidence type="ECO:0000259" key="1">
    <source>
        <dbReference type="Pfam" id="PF11716"/>
    </source>
</evidence>
<proteinExistence type="predicted"/>
<dbReference type="EMBL" id="JRTT01000024">
    <property type="protein sequence ID" value="KHD75782.1"/>
    <property type="molecule type" value="Genomic_DNA"/>
</dbReference>
<dbReference type="GO" id="GO:0046872">
    <property type="term" value="F:metal ion binding"/>
    <property type="evidence" value="ECO:0007669"/>
    <property type="project" value="InterPro"/>
</dbReference>
<evidence type="ECO:0000313" key="3">
    <source>
        <dbReference type="Proteomes" id="UP000054537"/>
    </source>
</evidence>
<protein>
    <recommendedName>
        <fullName evidence="1">Mycothiol-dependent maleylpyruvate isomerase metal-binding domain-containing protein</fullName>
    </recommendedName>
</protein>
<dbReference type="InterPro" id="IPR024344">
    <property type="entry name" value="MDMPI_metal-binding"/>
</dbReference>
<dbReference type="SUPFAM" id="SSF109854">
    <property type="entry name" value="DinB/YfiT-like putative metalloenzymes"/>
    <property type="match status" value="1"/>
</dbReference>
<dbReference type="STRING" id="1869.MB27_21305"/>
<dbReference type="InterPro" id="IPR034660">
    <property type="entry name" value="DinB/YfiT-like"/>
</dbReference>
<dbReference type="AlphaFoldDB" id="A0A0A6X6R6"/>
<accession>A0A0A6X6R6</accession>
<dbReference type="Pfam" id="PF11716">
    <property type="entry name" value="MDMPI_N"/>
    <property type="match status" value="1"/>
</dbReference>
<evidence type="ECO:0000313" key="2">
    <source>
        <dbReference type="EMBL" id="KHD75782.1"/>
    </source>
</evidence>
<dbReference type="Proteomes" id="UP000054537">
    <property type="component" value="Unassembled WGS sequence"/>
</dbReference>
<dbReference type="eggNOG" id="ENOG50337Z7">
    <property type="taxonomic scope" value="Bacteria"/>
</dbReference>
<name>A0A0A6X6R6_ACTUT</name>
<sequence length="205" mass="22099">MISDERRRMADLVDTLDAEQLATRSLCDAWTVKEVIGHLVAAIAAPNSALLKLLVRSGFNIHKANARLAGQMAGRPAGELAGLLREHADNPLQPPIVGYPGQLTDLQVHGQDIRRPLGLPHRLEPERLRVTLDFLVGGRAVGFVPRRRPLGLRFEATDLGWSAGSGPLVSGGAEAVMLALTGRRVAVADLSGDGVAELRHRIERQ</sequence>
<dbReference type="NCBIfam" id="TIGR03083">
    <property type="entry name" value="maleylpyruvate isomerase family mycothiol-dependent enzyme"/>
    <property type="match status" value="1"/>
</dbReference>
<organism evidence="2 3">
    <name type="scientific">Actinoplanes utahensis</name>
    <dbReference type="NCBI Taxonomy" id="1869"/>
    <lineage>
        <taxon>Bacteria</taxon>
        <taxon>Bacillati</taxon>
        <taxon>Actinomycetota</taxon>
        <taxon>Actinomycetes</taxon>
        <taxon>Micromonosporales</taxon>
        <taxon>Micromonosporaceae</taxon>
        <taxon>Actinoplanes</taxon>
    </lineage>
</organism>
<comment type="caution">
    <text evidence="2">The sequence shown here is derived from an EMBL/GenBank/DDBJ whole genome shotgun (WGS) entry which is preliminary data.</text>
</comment>
<keyword evidence="3" id="KW-1185">Reference proteome</keyword>
<feature type="domain" description="Mycothiol-dependent maleylpyruvate isomerase metal-binding" evidence="1">
    <location>
        <begin position="4"/>
        <end position="89"/>
    </location>
</feature>